<protein>
    <submittedName>
        <fullName evidence="8">Response regulator</fullName>
    </submittedName>
</protein>
<evidence type="ECO:0000256" key="5">
    <source>
        <dbReference type="PROSITE-ProRule" id="PRU00169"/>
    </source>
</evidence>
<dbReference type="EMBL" id="JBHSOE010000001">
    <property type="protein sequence ID" value="MFC5654030.1"/>
    <property type="molecule type" value="Genomic_DNA"/>
</dbReference>
<keyword evidence="4" id="KW-0804">Transcription</keyword>
<dbReference type="InterPro" id="IPR016032">
    <property type="entry name" value="Sig_transdc_resp-reg_C-effctor"/>
</dbReference>
<dbReference type="PANTHER" id="PTHR43214">
    <property type="entry name" value="TWO-COMPONENT RESPONSE REGULATOR"/>
    <property type="match status" value="1"/>
</dbReference>
<keyword evidence="1 5" id="KW-0597">Phosphoprotein</keyword>
<name>A0ABW0W770_STRNO</name>
<dbReference type="InterPro" id="IPR039420">
    <property type="entry name" value="WalR-like"/>
</dbReference>
<dbReference type="InterPro" id="IPR000792">
    <property type="entry name" value="Tscrpt_reg_LuxR_C"/>
</dbReference>
<gene>
    <name evidence="8" type="ORF">ACFP3J_00795</name>
</gene>
<evidence type="ECO:0000313" key="9">
    <source>
        <dbReference type="Proteomes" id="UP001596065"/>
    </source>
</evidence>
<dbReference type="PROSITE" id="PS50110">
    <property type="entry name" value="RESPONSE_REGULATORY"/>
    <property type="match status" value="1"/>
</dbReference>
<dbReference type="Pfam" id="PF00072">
    <property type="entry name" value="Response_reg"/>
    <property type="match status" value="1"/>
</dbReference>
<dbReference type="PROSITE" id="PS50043">
    <property type="entry name" value="HTH_LUXR_2"/>
    <property type="match status" value="1"/>
</dbReference>
<proteinExistence type="predicted"/>
<keyword evidence="9" id="KW-1185">Reference proteome</keyword>
<dbReference type="PROSITE" id="PS00622">
    <property type="entry name" value="HTH_LUXR_1"/>
    <property type="match status" value="1"/>
</dbReference>
<evidence type="ECO:0000256" key="4">
    <source>
        <dbReference type="ARBA" id="ARBA00023163"/>
    </source>
</evidence>
<comment type="caution">
    <text evidence="8">The sequence shown here is derived from an EMBL/GenBank/DDBJ whole genome shotgun (WGS) entry which is preliminary data.</text>
</comment>
<dbReference type="CDD" id="cd06170">
    <property type="entry name" value="LuxR_C_like"/>
    <property type="match status" value="1"/>
</dbReference>
<dbReference type="SUPFAM" id="SSF52172">
    <property type="entry name" value="CheY-like"/>
    <property type="match status" value="1"/>
</dbReference>
<dbReference type="PRINTS" id="PR00038">
    <property type="entry name" value="HTHLUXR"/>
</dbReference>
<evidence type="ECO:0000259" key="6">
    <source>
        <dbReference type="PROSITE" id="PS50043"/>
    </source>
</evidence>
<dbReference type="SMART" id="SM00421">
    <property type="entry name" value="HTH_LUXR"/>
    <property type="match status" value="1"/>
</dbReference>
<feature type="modified residue" description="4-aspartylphosphate" evidence="5">
    <location>
        <position position="54"/>
    </location>
</feature>
<dbReference type="InterPro" id="IPR058245">
    <property type="entry name" value="NreC/VraR/RcsB-like_REC"/>
</dbReference>
<evidence type="ECO:0000256" key="2">
    <source>
        <dbReference type="ARBA" id="ARBA00023015"/>
    </source>
</evidence>
<dbReference type="Proteomes" id="UP001596065">
    <property type="component" value="Unassembled WGS sequence"/>
</dbReference>
<dbReference type="Gene3D" id="3.40.50.2300">
    <property type="match status" value="1"/>
</dbReference>
<reference evidence="9" key="1">
    <citation type="journal article" date="2019" name="Int. J. Syst. Evol. Microbiol.">
        <title>The Global Catalogue of Microorganisms (GCM) 10K type strain sequencing project: providing services to taxonomists for standard genome sequencing and annotation.</title>
        <authorList>
            <consortium name="The Broad Institute Genomics Platform"/>
            <consortium name="The Broad Institute Genome Sequencing Center for Infectious Disease"/>
            <person name="Wu L."/>
            <person name="Ma J."/>
        </authorList>
    </citation>
    <scope>NUCLEOTIDE SEQUENCE [LARGE SCALE GENOMIC DNA]</scope>
    <source>
        <strain evidence="9">KCTC 5701</strain>
    </source>
</reference>
<keyword evidence="3" id="KW-0238">DNA-binding</keyword>
<dbReference type="RefSeq" id="WP_344348086.1">
    <property type="nucleotide sequence ID" value="NZ_BAAASM010000014.1"/>
</dbReference>
<dbReference type="Pfam" id="PF00196">
    <property type="entry name" value="GerE"/>
    <property type="match status" value="1"/>
</dbReference>
<dbReference type="SMART" id="SM00448">
    <property type="entry name" value="REC"/>
    <property type="match status" value="1"/>
</dbReference>
<feature type="domain" description="Response regulatory" evidence="7">
    <location>
        <begin position="3"/>
        <end position="119"/>
    </location>
</feature>
<organism evidence="8 9">
    <name type="scientific">Streptomyces nogalater</name>
    <dbReference type="NCBI Taxonomy" id="38314"/>
    <lineage>
        <taxon>Bacteria</taxon>
        <taxon>Bacillati</taxon>
        <taxon>Actinomycetota</taxon>
        <taxon>Actinomycetes</taxon>
        <taxon>Kitasatosporales</taxon>
        <taxon>Streptomycetaceae</taxon>
        <taxon>Streptomyces</taxon>
    </lineage>
</organism>
<evidence type="ECO:0000259" key="7">
    <source>
        <dbReference type="PROSITE" id="PS50110"/>
    </source>
</evidence>
<dbReference type="InterPro" id="IPR011006">
    <property type="entry name" value="CheY-like_superfamily"/>
</dbReference>
<dbReference type="PANTHER" id="PTHR43214:SF24">
    <property type="entry name" value="TRANSCRIPTIONAL REGULATORY PROTEIN NARL-RELATED"/>
    <property type="match status" value="1"/>
</dbReference>
<evidence type="ECO:0000256" key="1">
    <source>
        <dbReference type="ARBA" id="ARBA00022553"/>
    </source>
</evidence>
<evidence type="ECO:0000256" key="3">
    <source>
        <dbReference type="ARBA" id="ARBA00023125"/>
    </source>
</evidence>
<feature type="domain" description="HTH luxR-type" evidence="6">
    <location>
        <begin position="148"/>
        <end position="213"/>
    </location>
</feature>
<dbReference type="CDD" id="cd17535">
    <property type="entry name" value="REC_NarL-like"/>
    <property type="match status" value="1"/>
</dbReference>
<accession>A0ABW0W770</accession>
<dbReference type="SUPFAM" id="SSF46894">
    <property type="entry name" value="C-terminal effector domain of the bipartite response regulators"/>
    <property type="match status" value="1"/>
</dbReference>
<evidence type="ECO:0000313" key="8">
    <source>
        <dbReference type="EMBL" id="MFC5654030.1"/>
    </source>
</evidence>
<dbReference type="InterPro" id="IPR001789">
    <property type="entry name" value="Sig_transdc_resp-reg_receiver"/>
</dbReference>
<keyword evidence="2" id="KW-0805">Transcription regulation</keyword>
<sequence length="230" mass="24908">MIRLLVVDDQQLVRMGLRMLFEQARDIEIQGEADNGAEAVRLAERLIPDVVLMDLRMPGMDGITATRRILAARPATRVVALTTFDDDDHLYPVLVAGACGFLVKDTPPTELLDAVRRAANGETPFSRNVLDRLVAQALRARSSSGTPMALPVPAITPREREVLGLLGAGLSNKEIADRLHLGVTTVKTHVANLMAKTGRDNRIRLAVLAVLAGITPDRPTPAPAPQEPPR</sequence>